<dbReference type="RefSeq" id="WP_248211003.1">
    <property type="nucleotide sequence ID" value="NZ_JALNMH010000014.1"/>
</dbReference>
<dbReference type="CDD" id="cd19095">
    <property type="entry name" value="AKR_PA4992-like"/>
    <property type="match status" value="1"/>
</dbReference>
<reference evidence="3" key="1">
    <citation type="submission" date="2022-04" db="EMBL/GenBank/DDBJ databases">
        <title>Lysobacter sp. CAU 1642 isolated from sea sand.</title>
        <authorList>
            <person name="Kim W."/>
        </authorList>
    </citation>
    <scope>NUCLEOTIDE SEQUENCE</scope>
    <source>
        <strain evidence="3">CAU 1642</strain>
    </source>
</reference>
<accession>A0ABT0GMH0</accession>
<feature type="domain" description="NADP-dependent oxidoreductase" evidence="2">
    <location>
        <begin position="15"/>
        <end position="285"/>
    </location>
</feature>
<evidence type="ECO:0000313" key="3">
    <source>
        <dbReference type="EMBL" id="MCK7595215.1"/>
    </source>
</evidence>
<evidence type="ECO:0000313" key="4">
    <source>
        <dbReference type="Proteomes" id="UP001431449"/>
    </source>
</evidence>
<dbReference type="Proteomes" id="UP001431449">
    <property type="component" value="Unassembled WGS sequence"/>
</dbReference>
<evidence type="ECO:0000256" key="1">
    <source>
        <dbReference type="SAM" id="MobiDB-lite"/>
    </source>
</evidence>
<dbReference type="Gene3D" id="3.20.20.100">
    <property type="entry name" value="NADP-dependent oxidoreductase domain"/>
    <property type="match status" value="1"/>
</dbReference>
<dbReference type="PANTHER" id="PTHR43312">
    <property type="entry name" value="D-THREO-ALDOSE 1-DEHYDROGENASE"/>
    <property type="match status" value="1"/>
</dbReference>
<dbReference type="Pfam" id="PF00248">
    <property type="entry name" value="Aldo_ket_red"/>
    <property type="match status" value="1"/>
</dbReference>
<dbReference type="PANTHER" id="PTHR43312:SF1">
    <property type="entry name" value="NADP-DEPENDENT OXIDOREDUCTASE DOMAIN-CONTAINING PROTEIN"/>
    <property type="match status" value="1"/>
</dbReference>
<dbReference type="InterPro" id="IPR053135">
    <property type="entry name" value="AKR2_Oxidoreductase"/>
</dbReference>
<gene>
    <name evidence="3" type="ORF">M0G41_16265</name>
</gene>
<dbReference type="InterPro" id="IPR023210">
    <property type="entry name" value="NADP_OxRdtase_dom"/>
</dbReference>
<protein>
    <submittedName>
        <fullName evidence="3">Aldo/keto reductase</fullName>
    </submittedName>
</protein>
<organism evidence="3 4">
    <name type="scientific">Pseudomarimonas salicorniae</name>
    <dbReference type="NCBI Taxonomy" id="2933270"/>
    <lineage>
        <taxon>Bacteria</taxon>
        <taxon>Pseudomonadati</taxon>
        <taxon>Pseudomonadota</taxon>
        <taxon>Gammaproteobacteria</taxon>
        <taxon>Lysobacterales</taxon>
        <taxon>Lysobacteraceae</taxon>
        <taxon>Pseudomarimonas</taxon>
    </lineage>
</organism>
<keyword evidence="4" id="KW-1185">Reference proteome</keyword>
<dbReference type="SUPFAM" id="SSF51430">
    <property type="entry name" value="NAD(P)-linked oxidoreductase"/>
    <property type="match status" value="1"/>
</dbReference>
<name>A0ABT0GMH0_9GAMM</name>
<proteinExistence type="predicted"/>
<evidence type="ECO:0000259" key="2">
    <source>
        <dbReference type="Pfam" id="PF00248"/>
    </source>
</evidence>
<sequence>MNRRPLGRTGRHCSELGFGCASWWAQPRFSEREAIALVHAAMERGVEVFDTGPSYGDGCGEQRLGRALQGRARDDLLVITKAGTEIRGGRPLKDFSPRAIRDSVERSRRRLGLDRLPALLLHGCPAERMDAELIDCLATLRAEGKVDLLGLNSFDAVALRHAARQPLLDLLMLDYSVLRPERAALVDELAGAGKAVIAAAGLGRALYALDWTRLRRPRDLWYWLRALGPSRADWQRARALRCLGKVPGWNGPPLALRWALQQPRLSCVLFNTTRMQHLVENLDAARRDMPLVPGLPRAKPGPVQQASARQVHHADP</sequence>
<dbReference type="EMBL" id="JALNMH010000014">
    <property type="protein sequence ID" value="MCK7595215.1"/>
    <property type="molecule type" value="Genomic_DNA"/>
</dbReference>
<dbReference type="InterPro" id="IPR036812">
    <property type="entry name" value="NAD(P)_OxRdtase_dom_sf"/>
</dbReference>
<feature type="region of interest" description="Disordered" evidence="1">
    <location>
        <begin position="290"/>
        <end position="316"/>
    </location>
</feature>
<comment type="caution">
    <text evidence="3">The sequence shown here is derived from an EMBL/GenBank/DDBJ whole genome shotgun (WGS) entry which is preliminary data.</text>
</comment>